<evidence type="ECO:0000313" key="2">
    <source>
        <dbReference type="Proteomes" id="UP000255177"/>
    </source>
</evidence>
<proteinExistence type="predicted"/>
<organism evidence="1 2">
    <name type="scientific">Pseudomonas wadenswilerensis</name>
    <dbReference type="NCBI Taxonomy" id="1785161"/>
    <lineage>
        <taxon>Bacteria</taxon>
        <taxon>Pseudomonadati</taxon>
        <taxon>Pseudomonadota</taxon>
        <taxon>Gammaproteobacteria</taxon>
        <taxon>Pseudomonadales</taxon>
        <taxon>Pseudomonadaceae</taxon>
        <taxon>Pseudomonas</taxon>
    </lineage>
</organism>
<dbReference type="AlphaFoldDB" id="A0A380SUU9"/>
<protein>
    <submittedName>
        <fullName evidence="1">PilX family domain protein</fullName>
    </submittedName>
</protein>
<reference evidence="2" key="1">
    <citation type="submission" date="2018-07" db="EMBL/GenBank/DDBJ databases">
        <authorList>
            <person name="Blom J."/>
        </authorList>
    </citation>
    <scope>NUCLEOTIDE SEQUENCE [LARGE SCALE GENOMIC DNA]</scope>
    <source>
        <strain evidence="2">CCOS 864</strain>
    </source>
</reference>
<sequence>MARPGSQRGVILLISLVLLGLLGLLGISAMVSATLQERMAGNLLAVLQSFEHAEQTLLLGESDVSGAQPCTYCLPPPEAGRVRAAGVYRGEGPTSGLNWQRGASGFYLVQNLGQSTHAAHLPANLAATLYRITAVSHGGAGRSVLESVYAQAVEEGAHQPRRILWRQIH</sequence>
<accession>A0A380SUU9</accession>
<dbReference type="EMBL" id="UIDD01000004">
    <property type="protein sequence ID" value="SUQ61525.1"/>
    <property type="molecule type" value="Genomic_DNA"/>
</dbReference>
<gene>
    <name evidence="1" type="ORF">CCOS864_00944</name>
</gene>
<keyword evidence="2" id="KW-1185">Reference proteome</keyword>
<dbReference type="Proteomes" id="UP000255177">
    <property type="component" value="Unassembled WGS sequence"/>
</dbReference>
<evidence type="ECO:0000313" key="1">
    <source>
        <dbReference type="EMBL" id="SUQ61525.1"/>
    </source>
</evidence>
<dbReference type="RefSeq" id="WP_115085286.1">
    <property type="nucleotide sequence ID" value="NZ_CBCSFG010000036.1"/>
</dbReference>
<name>A0A380SUU9_9PSED</name>